<gene>
    <name evidence="1" type="ORF">BSTOLATCC_MIC18733</name>
</gene>
<accession>A0AAU9J0M4</accession>
<reference evidence="1" key="1">
    <citation type="submission" date="2021-09" db="EMBL/GenBank/DDBJ databases">
        <authorList>
            <consortium name="AG Swart"/>
            <person name="Singh M."/>
            <person name="Singh A."/>
            <person name="Seah K."/>
            <person name="Emmerich C."/>
        </authorList>
    </citation>
    <scope>NUCLEOTIDE SEQUENCE</scope>
    <source>
        <strain evidence="1">ATCC30299</strain>
    </source>
</reference>
<dbReference type="EMBL" id="CAJZBQ010000018">
    <property type="protein sequence ID" value="CAG9317487.1"/>
    <property type="molecule type" value="Genomic_DNA"/>
</dbReference>
<proteinExistence type="predicted"/>
<evidence type="ECO:0000313" key="2">
    <source>
        <dbReference type="Proteomes" id="UP001162131"/>
    </source>
</evidence>
<evidence type="ECO:0000313" key="1">
    <source>
        <dbReference type="EMBL" id="CAG9317487.1"/>
    </source>
</evidence>
<dbReference type="AlphaFoldDB" id="A0AAU9J0M4"/>
<keyword evidence="2" id="KW-1185">Reference proteome</keyword>
<sequence>MEQAPKSSVLERARAFMREIESNDPAPVPLEMNEEGPYVQMELTLGVYDVKDPTNLKVDGTPGLLIPELLEKEEASPSPSIEEIEKK</sequence>
<organism evidence="1 2">
    <name type="scientific">Blepharisma stoltei</name>
    <dbReference type="NCBI Taxonomy" id="1481888"/>
    <lineage>
        <taxon>Eukaryota</taxon>
        <taxon>Sar</taxon>
        <taxon>Alveolata</taxon>
        <taxon>Ciliophora</taxon>
        <taxon>Postciliodesmatophora</taxon>
        <taxon>Heterotrichea</taxon>
        <taxon>Heterotrichida</taxon>
        <taxon>Blepharismidae</taxon>
        <taxon>Blepharisma</taxon>
    </lineage>
</organism>
<protein>
    <submittedName>
        <fullName evidence="1">Uncharacterized protein</fullName>
    </submittedName>
</protein>
<dbReference type="Proteomes" id="UP001162131">
    <property type="component" value="Unassembled WGS sequence"/>
</dbReference>
<name>A0AAU9J0M4_9CILI</name>
<comment type="caution">
    <text evidence="1">The sequence shown here is derived from an EMBL/GenBank/DDBJ whole genome shotgun (WGS) entry which is preliminary data.</text>
</comment>